<dbReference type="RefSeq" id="WP_194107587.1">
    <property type="nucleotide sequence ID" value="NZ_JADFFM010000002.1"/>
</dbReference>
<organism evidence="7 8">
    <name type="scientific">Mucilaginibacter boryungensis</name>
    <dbReference type="NCBI Taxonomy" id="768480"/>
    <lineage>
        <taxon>Bacteria</taxon>
        <taxon>Pseudomonadati</taxon>
        <taxon>Bacteroidota</taxon>
        <taxon>Sphingobacteriia</taxon>
        <taxon>Sphingobacteriales</taxon>
        <taxon>Sphingobacteriaceae</taxon>
        <taxon>Mucilaginibacter</taxon>
    </lineage>
</organism>
<evidence type="ECO:0000256" key="2">
    <source>
        <dbReference type="ARBA" id="ARBA00022803"/>
    </source>
</evidence>
<dbReference type="PROSITE" id="PS50005">
    <property type="entry name" value="TPR"/>
    <property type="match status" value="1"/>
</dbReference>
<evidence type="ECO:0000259" key="6">
    <source>
        <dbReference type="SMART" id="SM00421"/>
    </source>
</evidence>
<dbReference type="PANTHER" id="PTHR45641">
    <property type="entry name" value="TETRATRICOPEPTIDE REPEAT PROTEIN (AFU_ORTHOLOGUE AFUA_6G03870)"/>
    <property type="match status" value="1"/>
</dbReference>
<dbReference type="InterPro" id="IPR036388">
    <property type="entry name" value="WH-like_DNA-bd_sf"/>
</dbReference>
<evidence type="ECO:0000256" key="4">
    <source>
        <dbReference type="SAM" id="Coils"/>
    </source>
</evidence>
<gene>
    <name evidence="7" type="ORF">IRJ18_17495</name>
</gene>
<keyword evidence="2 3" id="KW-0802">TPR repeat</keyword>
<dbReference type="SUPFAM" id="SSF46894">
    <property type="entry name" value="C-terminal effector domain of the bipartite response regulators"/>
    <property type="match status" value="1"/>
</dbReference>
<evidence type="ECO:0000313" key="8">
    <source>
        <dbReference type="Proteomes" id="UP000632774"/>
    </source>
</evidence>
<feature type="repeat" description="TPR" evidence="3">
    <location>
        <begin position="222"/>
        <end position="255"/>
    </location>
</feature>
<dbReference type="InterPro" id="IPR019734">
    <property type="entry name" value="TPR_rpt"/>
</dbReference>
<evidence type="ECO:0000313" key="7">
    <source>
        <dbReference type="EMBL" id="MBE9668169.1"/>
    </source>
</evidence>
<proteinExistence type="predicted"/>
<sequence length="599" mass="69456">MPLINYPFDLNFVALIKRCLWVCLFFSFITISGFAAPRQDHNSIIFSSFKHLSDTAQTRRVEAASNIYKNTCRHLDEPTAMSILDSVELLAKKINDPSLECSIYVLRADYYSVNRGYNSLSIDYHQKAIDFAVEHEMPIEMAIYLHKKGLFYFTFSHNIEACQYFLQAYNKFKQIGLNNIPDVSRYLAEQAQFYYALRDYDTARPLLQLALKYPISQIRIRINLTTAIGLIFRSTGHYPAAIDYFNRALKIAVAHKDTAWIAISKGNIGSVYFMQGDYQKAIPELLVDYQASMHYKEFVNAAKTLLRLSHINIYYKQYAQATARVDSAEAMIKDSKEDVLPVMSEIYNQRSTLCQMAGRYKDAVIYTNKYLASKDSIARRDNIGEIERVKFKFSAENYRNQINNIKTIADVGAFKRNAVIFILFLLIIIFVLLFTRFRLNAKRDQELLMIRKRRVDEKLKNAAESLQLYTENLKQNNALIETFKAEIERFKAQSTDRAGAEHLEKLMQAHIMTDDTWNEFKKLFTKVHGGFFTRLRSTYPYLTDTDMRMLSLVKLGLNNREMANMLGITVEGIKKSKQRLRKKMQLSPEVDIEHIVASF</sequence>
<dbReference type="InterPro" id="IPR016032">
    <property type="entry name" value="Sig_transdc_resp-reg_C-effctor"/>
</dbReference>
<accession>A0ABR9XM52</accession>
<feature type="domain" description="HTH luxR-type" evidence="6">
    <location>
        <begin position="539"/>
        <end position="596"/>
    </location>
</feature>
<dbReference type="SMART" id="SM00421">
    <property type="entry name" value="HTH_LUXR"/>
    <property type="match status" value="1"/>
</dbReference>
<keyword evidence="5" id="KW-1133">Transmembrane helix</keyword>
<reference evidence="7 8" key="1">
    <citation type="submission" date="2020-10" db="EMBL/GenBank/DDBJ databases">
        <title>Mucilaginibacter mali sp. nov., isolated from rhizosphere soil of apple orchard.</title>
        <authorList>
            <person name="Lee J.-S."/>
            <person name="Kim H.S."/>
            <person name="Kim J.-S."/>
        </authorList>
    </citation>
    <scope>NUCLEOTIDE SEQUENCE [LARGE SCALE GENOMIC DNA]</scope>
    <source>
        <strain evidence="7 8">KCTC 23157</strain>
    </source>
</reference>
<dbReference type="Pfam" id="PF13424">
    <property type="entry name" value="TPR_12"/>
    <property type="match status" value="1"/>
</dbReference>
<evidence type="ECO:0000256" key="1">
    <source>
        <dbReference type="ARBA" id="ARBA00022737"/>
    </source>
</evidence>
<dbReference type="Gene3D" id="1.10.10.10">
    <property type="entry name" value="Winged helix-like DNA-binding domain superfamily/Winged helix DNA-binding domain"/>
    <property type="match status" value="1"/>
</dbReference>
<dbReference type="Gene3D" id="1.25.40.10">
    <property type="entry name" value="Tetratricopeptide repeat domain"/>
    <property type="match status" value="2"/>
</dbReference>
<keyword evidence="5" id="KW-0812">Transmembrane</keyword>
<dbReference type="Proteomes" id="UP000632774">
    <property type="component" value="Unassembled WGS sequence"/>
</dbReference>
<evidence type="ECO:0000256" key="3">
    <source>
        <dbReference type="PROSITE-ProRule" id="PRU00339"/>
    </source>
</evidence>
<keyword evidence="8" id="KW-1185">Reference proteome</keyword>
<dbReference type="InterPro" id="IPR011990">
    <property type="entry name" value="TPR-like_helical_dom_sf"/>
</dbReference>
<dbReference type="EMBL" id="JADFFM010000002">
    <property type="protein sequence ID" value="MBE9668169.1"/>
    <property type="molecule type" value="Genomic_DNA"/>
</dbReference>
<dbReference type="PANTHER" id="PTHR45641:SF19">
    <property type="entry name" value="NEPHROCYSTIN-3"/>
    <property type="match status" value="1"/>
</dbReference>
<keyword evidence="4" id="KW-0175">Coiled coil</keyword>
<name>A0ABR9XM52_9SPHI</name>
<protein>
    <submittedName>
        <fullName evidence="7">Tetratricopeptide repeat protein</fullName>
    </submittedName>
</protein>
<feature type="coiled-coil region" evidence="4">
    <location>
        <begin position="452"/>
        <end position="493"/>
    </location>
</feature>
<dbReference type="InterPro" id="IPR000792">
    <property type="entry name" value="Tscrpt_reg_LuxR_C"/>
</dbReference>
<keyword evidence="5" id="KW-0472">Membrane</keyword>
<dbReference type="SMART" id="SM00028">
    <property type="entry name" value="TPR"/>
    <property type="match status" value="4"/>
</dbReference>
<comment type="caution">
    <text evidence="7">The sequence shown here is derived from an EMBL/GenBank/DDBJ whole genome shotgun (WGS) entry which is preliminary data.</text>
</comment>
<keyword evidence="1" id="KW-0677">Repeat</keyword>
<feature type="transmembrane region" description="Helical" evidence="5">
    <location>
        <begin position="418"/>
        <end position="439"/>
    </location>
</feature>
<dbReference type="SUPFAM" id="SSF48452">
    <property type="entry name" value="TPR-like"/>
    <property type="match status" value="2"/>
</dbReference>
<evidence type="ECO:0000256" key="5">
    <source>
        <dbReference type="SAM" id="Phobius"/>
    </source>
</evidence>